<evidence type="ECO:0000313" key="2">
    <source>
        <dbReference type="EMBL" id="MCC8429206.1"/>
    </source>
</evidence>
<evidence type="ECO:0000259" key="1">
    <source>
        <dbReference type="PROSITE" id="PS51704"/>
    </source>
</evidence>
<protein>
    <submittedName>
        <fullName evidence="2">Glycerophosphodiester phosphodiesterase</fullName>
    </submittedName>
</protein>
<dbReference type="SUPFAM" id="SSF51695">
    <property type="entry name" value="PLC-like phosphodiesterases"/>
    <property type="match status" value="1"/>
</dbReference>
<dbReference type="RefSeq" id="WP_230550584.1">
    <property type="nucleotide sequence ID" value="NZ_JAJISD010000003.1"/>
</dbReference>
<proteinExistence type="predicted"/>
<dbReference type="InterPro" id="IPR030395">
    <property type="entry name" value="GP_PDE_dom"/>
</dbReference>
<feature type="domain" description="GP-PDE" evidence="1">
    <location>
        <begin position="45"/>
        <end position="332"/>
    </location>
</feature>
<dbReference type="Pfam" id="PF03009">
    <property type="entry name" value="GDPD"/>
    <property type="match status" value="1"/>
</dbReference>
<dbReference type="CDD" id="cd08567">
    <property type="entry name" value="GDPD_SpGDE_like"/>
    <property type="match status" value="1"/>
</dbReference>
<dbReference type="PROSITE" id="PS51704">
    <property type="entry name" value="GP_PDE"/>
    <property type="match status" value="1"/>
</dbReference>
<dbReference type="PANTHER" id="PTHR46211">
    <property type="entry name" value="GLYCEROPHOSPHORYL DIESTER PHOSPHODIESTERASE"/>
    <property type="match status" value="1"/>
</dbReference>
<organism evidence="2 3">
    <name type="scientific">Reyranella aquatilis</name>
    <dbReference type="NCBI Taxonomy" id="2035356"/>
    <lineage>
        <taxon>Bacteria</taxon>
        <taxon>Pseudomonadati</taxon>
        <taxon>Pseudomonadota</taxon>
        <taxon>Alphaproteobacteria</taxon>
        <taxon>Hyphomicrobiales</taxon>
        <taxon>Reyranellaceae</taxon>
        <taxon>Reyranella</taxon>
    </lineage>
</organism>
<dbReference type="Gene3D" id="3.20.20.190">
    <property type="entry name" value="Phosphatidylinositol (PI) phosphodiesterase"/>
    <property type="match status" value="1"/>
</dbReference>
<evidence type="ECO:0000313" key="3">
    <source>
        <dbReference type="Proteomes" id="UP001198862"/>
    </source>
</evidence>
<accession>A0ABS8KT04</accession>
<sequence length="340" mass="36636">MSSSSTRSTSSPRRLRRSSPRIPISRIASLACAIWAASTGLAAAFDLQGHRGARGLAPENTLAAFKLAQDLGVTTLETDLAVTRDGVVVISHDPVLNPDLTRGPDGQWLATAGPPIRTLTLDELRRYDIGRVNPASKYGQQYPEQKPADGQRFPTLAEFFAQAASGVRFNVEIKTDPAKPDLTLDPAAFARLAVEDIRKGKAEARTTLQSFDWRGLIEAKKLAPEIATACLSIESANFDTVQRAGGRPSPWLGRLDLAAHGGSVPRLAKAAGCAVWSPFWRNVTAENVREAQALGLKVVPWTVNAPAEMERLIDLGVDGLITDYPDRGLRVLASKGLKSR</sequence>
<keyword evidence="3" id="KW-1185">Reference proteome</keyword>
<dbReference type="InterPro" id="IPR017946">
    <property type="entry name" value="PLC-like_Pdiesterase_TIM-brl"/>
</dbReference>
<name>A0ABS8KT04_9HYPH</name>
<dbReference type="PANTHER" id="PTHR46211:SF14">
    <property type="entry name" value="GLYCEROPHOSPHODIESTER PHOSPHODIESTERASE"/>
    <property type="match status" value="1"/>
</dbReference>
<dbReference type="Proteomes" id="UP001198862">
    <property type="component" value="Unassembled WGS sequence"/>
</dbReference>
<gene>
    <name evidence="2" type="ORF">LJ725_09520</name>
</gene>
<reference evidence="2 3" key="1">
    <citation type="submission" date="2021-11" db="EMBL/GenBank/DDBJ databases">
        <authorList>
            <person name="Lee D.-H."/>
            <person name="Kim S.-B."/>
        </authorList>
    </citation>
    <scope>NUCLEOTIDE SEQUENCE [LARGE SCALE GENOMIC DNA]</scope>
    <source>
        <strain evidence="2 3">KCTC 52223</strain>
    </source>
</reference>
<dbReference type="EMBL" id="JAJISD010000003">
    <property type="protein sequence ID" value="MCC8429206.1"/>
    <property type="molecule type" value="Genomic_DNA"/>
</dbReference>
<comment type="caution">
    <text evidence="2">The sequence shown here is derived from an EMBL/GenBank/DDBJ whole genome shotgun (WGS) entry which is preliminary data.</text>
</comment>